<dbReference type="Proteomes" id="UP000215367">
    <property type="component" value="Unassembled WGS sequence"/>
</dbReference>
<dbReference type="PANTHER" id="PTHR31435:SF9">
    <property type="entry name" value="PROTEIN NATD1"/>
    <property type="match status" value="1"/>
</dbReference>
<geneLocation type="plasmid" evidence="2">
    <name>unnamed</name>
</geneLocation>
<evidence type="ECO:0000313" key="2">
    <source>
        <dbReference type="EMBL" id="OYD80877.1"/>
    </source>
</evidence>
<gene>
    <name evidence="2" type="ORF">CHT98_29050</name>
</gene>
<organism evidence="2 3">
    <name type="scientific">Azospirillum brasilense</name>
    <dbReference type="NCBI Taxonomy" id="192"/>
    <lineage>
        <taxon>Bacteria</taxon>
        <taxon>Pseudomonadati</taxon>
        <taxon>Pseudomonadota</taxon>
        <taxon>Alphaproteobacteria</taxon>
        <taxon>Rhodospirillales</taxon>
        <taxon>Azospirillaceae</taxon>
        <taxon>Azospirillum</taxon>
    </lineage>
</organism>
<feature type="domain" description="N-acetyltransferase" evidence="1">
    <location>
        <begin position="8"/>
        <end position="93"/>
    </location>
</feature>
<dbReference type="InterPro" id="IPR045057">
    <property type="entry name" value="Gcn5-rel_NAT"/>
</dbReference>
<keyword evidence="2" id="KW-0614">Plasmid</keyword>
<evidence type="ECO:0000313" key="3">
    <source>
        <dbReference type="Proteomes" id="UP000215367"/>
    </source>
</evidence>
<dbReference type="PANTHER" id="PTHR31435">
    <property type="entry name" value="PROTEIN NATD1"/>
    <property type="match status" value="1"/>
</dbReference>
<dbReference type="Pfam" id="PF14542">
    <property type="entry name" value="Acetyltransf_CG"/>
    <property type="match status" value="1"/>
</dbReference>
<comment type="caution">
    <text evidence="2">The sequence shown here is derived from an EMBL/GenBank/DDBJ whole genome shotgun (WGS) entry which is preliminary data.</text>
</comment>
<accession>A0A235H5X4</accession>
<protein>
    <submittedName>
        <fullName evidence="2">N-acetyltransferase</fullName>
    </submittedName>
</protein>
<dbReference type="InterPro" id="IPR016181">
    <property type="entry name" value="Acyl_CoA_acyltransferase"/>
</dbReference>
<dbReference type="AlphaFoldDB" id="A0A235H5X4"/>
<dbReference type="PROSITE" id="PS51729">
    <property type="entry name" value="GNAT_YJDJ"/>
    <property type="match status" value="1"/>
</dbReference>
<sequence length="94" mass="10400">MGMSDTVTDNPAMSRFELDVNGQTVFATYRRRGNILHIPYVEAPPSLRGTGAAGRLLEGVMAIARAEGLTIVPICGYAANWMHRHREHHDLLAR</sequence>
<dbReference type="SUPFAM" id="SSF55729">
    <property type="entry name" value="Acyl-CoA N-acyltransferases (Nat)"/>
    <property type="match status" value="1"/>
</dbReference>
<keyword evidence="2" id="KW-0808">Transferase</keyword>
<dbReference type="Gene3D" id="3.40.630.30">
    <property type="match status" value="1"/>
</dbReference>
<dbReference type="GO" id="GO:0016740">
    <property type="term" value="F:transferase activity"/>
    <property type="evidence" value="ECO:0007669"/>
    <property type="project" value="UniProtKB-KW"/>
</dbReference>
<evidence type="ECO:0000259" key="1">
    <source>
        <dbReference type="PROSITE" id="PS51729"/>
    </source>
</evidence>
<name>A0A235H5X4_AZOBR</name>
<dbReference type="EMBL" id="NOWT01000043">
    <property type="protein sequence ID" value="OYD80877.1"/>
    <property type="molecule type" value="Genomic_DNA"/>
</dbReference>
<dbReference type="InterPro" id="IPR031165">
    <property type="entry name" value="GNAT_YJDJ"/>
</dbReference>
<proteinExistence type="predicted"/>
<reference evidence="2 3" key="1">
    <citation type="submission" date="2017-07" db="EMBL/GenBank/DDBJ databases">
        <title>Whole genome sequence of Azospirillum brasilense 2A1, a potential biofertilizer strain.</title>
        <authorList>
            <person name="Fontana C.A."/>
            <person name="Toffoli L.M."/>
            <person name="Salazar S.M."/>
            <person name="Puglisi E."/>
            <person name="Pedraza R."/>
            <person name="Bassi D."/>
            <person name="Cocconcelli P.S."/>
        </authorList>
    </citation>
    <scope>NUCLEOTIDE SEQUENCE [LARGE SCALE GENOMIC DNA]</scope>
    <source>
        <strain evidence="2 3">2A1</strain>
        <plasmid evidence="2">unnamed</plasmid>
    </source>
</reference>